<evidence type="ECO:0000256" key="1">
    <source>
        <dbReference type="ARBA" id="ARBA00022737"/>
    </source>
</evidence>
<keyword evidence="2" id="KW-0802">TPR repeat</keyword>
<dbReference type="Pfam" id="PF13424">
    <property type="entry name" value="TPR_12"/>
    <property type="match status" value="1"/>
</dbReference>
<dbReference type="InterPro" id="IPR019734">
    <property type="entry name" value="TPR_rpt"/>
</dbReference>
<organism evidence="4">
    <name type="scientific">Odontella aurita</name>
    <dbReference type="NCBI Taxonomy" id="265563"/>
    <lineage>
        <taxon>Eukaryota</taxon>
        <taxon>Sar</taxon>
        <taxon>Stramenopiles</taxon>
        <taxon>Ochrophyta</taxon>
        <taxon>Bacillariophyta</taxon>
        <taxon>Mediophyceae</taxon>
        <taxon>Biddulphiophycidae</taxon>
        <taxon>Eupodiscales</taxon>
        <taxon>Odontellaceae</taxon>
        <taxon>Odontella</taxon>
    </lineage>
</organism>
<protein>
    <recommendedName>
        <fullName evidence="5">MalT-like TPR region domain-containing protein</fullName>
    </recommendedName>
</protein>
<reference evidence="4" key="1">
    <citation type="submission" date="2021-01" db="EMBL/GenBank/DDBJ databases">
        <authorList>
            <person name="Corre E."/>
            <person name="Pelletier E."/>
            <person name="Niang G."/>
            <person name="Scheremetjew M."/>
            <person name="Finn R."/>
            <person name="Kale V."/>
            <person name="Holt S."/>
            <person name="Cochrane G."/>
            <person name="Meng A."/>
            <person name="Brown T."/>
            <person name="Cohen L."/>
        </authorList>
    </citation>
    <scope>NUCLEOTIDE SEQUENCE</scope>
    <source>
        <strain evidence="4">Isolate 1302-5</strain>
    </source>
</reference>
<dbReference type="EMBL" id="HBKQ01013204">
    <property type="protein sequence ID" value="CAE2222947.1"/>
    <property type="molecule type" value="Transcribed_RNA"/>
</dbReference>
<gene>
    <name evidence="3" type="ORF">OAUR00152_LOCUS9078</name>
    <name evidence="4" type="ORF">OAUR00152_LOCUS9079</name>
</gene>
<evidence type="ECO:0000313" key="3">
    <source>
        <dbReference type="EMBL" id="CAE2222947.1"/>
    </source>
</evidence>
<name>A0A6U6DQI2_9STRA</name>
<dbReference type="PANTHER" id="PTHR45641:SF19">
    <property type="entry name" value="NEPHROCYSTIN-3"/>
    <property type="match status" value="1"/>
</dbReference>
<evidence type="ECO:0000256" key="2">
    <source>
        <dbReference type="ARBA" id="ARBA00022803"/>
    </source>
</evidence>
<dbReference type="PANTHER" id="PTHR45641">
    <property type="entry name" value="TETRATRICOPEPTIDE REPEAT PROTEIN (AFU_ORTHOLOGUE AFUA_6G03870)"/>
    <property type="match status" value="1"/>
</dbReference>
<dbReference type="Gene3D" id="1.25.40.10">
    <property type="entry name" value="Tetratricopeptide repeat domain"/>
    <property type="match status" value="2"/>
</dbReference>
<dbReference type="SMART" id="SM00028">
    <property type="entry name" value="TPR"/>
    <property type="match status" value="7"/>
</dbReference>
<sequence length="520" mass="56884">MIHRTQPQHEQKTLRQLDQAASLINVGAAHQRSGDAPEVASRHYADAVRMSLQTAECSSTGLRSASERTTRLRKMAVVASASLDSAEMNNSKSSRKRSRHSARLLHQSRLIGLYRRTEPLSISSGYGDVPLSRAEADARSDEDCAVALFNASLLRLDAGRPEDASELLHLAVEASRSDIAAPSDVTIASITTLGYSLYLQGKYSAAATAYDSLVRFFRSRIEAIRRDGKITMASAEATEAIRNMVRYMTSLARTYDAMGQVDEAALIANEASHLLSTVENAFEGQTEKSSDDSLALMYAQAVIRQNRREYDLAIMSYKSIVANAGEMSRDNEAILASALHGIGECLLIQRKSHECEPYLLGALTIRRDILGEMHEDVADNLYLIGRALQRREEYVDAISCYEKALCAWKETQSAADTNILLVLRDMARANRSRNDLGGALDCCKEGLDALQGSHIGNCAVRLSLLESLVKMETALLEEAARTDAILSGCKVQKRPSKPGSYIHEEASHGWIGRCPDAAAA</sequence>
<dbReference type="AlphaFoldDB" id="A0A6U6DQI2"/>
<proteinExistence type="predicted"/>
<dbReference type="InterPro" id="IPR011990">
    <property type="entry name" value="TPR-like_helical_dom_sf"/>
</dbReference>
<evidence type="ECO:0008006" key="5">
    <source>
        <dbReference type="Google" id="ProtNLM"/>
    </source>
</evidence>
<keyword evidence="1" id="KW-0677">Repeat</keyword>
<dbReference type="EMBL" id="HBKQ01013205">
    <property type="protein sequence ID" value="CAE2222948.1"/>
    <property type="molecule type" value="Transcribed_RNA"/>
</dbReference>
<dbReference type="SUPFAM" id="SSF48452">
    <property type="entry name" value="TPR-like"/>
    <property type="match status" value="2"/>
</dbReference>
<accession>A0A6U6DQI2</accession>
<evidence type="ECO:0000313" key="4">
    <source>
        <dbReference type="EMBL" id="CAE2222948.1"/>
    </source>
</evidence>